<evidence type="ECO:0000313" key="2">
    <source>
        <dbReference type="EMBL" id="CAB4541594.1"/>
    </source>
</evidence>
<name>A0A6J6BS98_9ZZZZ</name>
<sequence length="326" mass="35648">MTETTSTEVPSTEVPSTGKPRVAQYSERYDAALVFAAQQHRYQARKGAKGIPYIYHLLAVSALVWEDGGDEDQAIAALLHDVLEDTPTQPDELQRRFGKRATSFVQLCTDANPAEGEAKQPWRPRKEAHFLHLIQFEDKAGLRVTCADKVHNIEAQIADALAAGTTTIEQGPFWANFKGGFAGTLWYYRNICDALGNELGDSQLFARLKVRVGELAQLWKPEGEQQLALQQQLLAVLVEHNPVGVSQGHLDSGYYQLDADELLRRLICAEVITSGPSAGTAKSQAEKVDAAEAVLDVFAKKVYGGWNSEAGIAAKQTICDLAVSPQ</sequence>
<dbReference type="PANTHER" id="PTHR46246">
    <property type="entry name" value="GUANOSINE-3',5'-BIS(DIPHOSPHATE) 3'-PYROPHOSPHOHYDROLASE MESH1"/>
    <property type="match status" value="1"/>
</dbReference>
<protein>
    <submittedName>
        <fullName evidence="2">Unannotated protein</fullName>
    </submittedName>
</protein>
<dbReference type="AlphaFoldDB" id="A0A6J6BS98"/>
<dbReference type="GO" id="GO:0008893">
    <property type="term" value="F:guanosine-3',5'-bis(diphosphate) 3'-diphosphatase activity"/>
    <property type="evidence" value="ECO:0007669"/>
    <property type="project" value="TreeGrafter"/>
</dbReference>
<gene>
    <name evidence="2" type="ORF">UFOPK1358_01053</name>
</gene>
<reference evidence="2" key="1">
    <citation type="submission" date="2020-05" db="EMBL/GenBank/DDBJ databases">
        <authorList>
            <person name="Chiriac C."/>
            <person name="Salcher M."/>
            <person name="Ghai R."/>
            <person name="Kavagutti S V."/>
        </authorList>
    </citation>
    <scope>NUCLEOTIDE SEQUENCE</scope>
</reference>
<proteinExistence type="predicted"/>
<dbReference type="Pfam" id="PF13328">
    <property type="entry name" value="HD_4"/>
    <property type="match status" value="1"/>
</dbReference>
<evidence type="ECO:0000256" key="1">
    <source>
        <dbReference type="SAM" id="MobiDB-lite"/>
    </source>
</evidence>
<dbReference type="SUPFAM" id="SSF109604">
    <property type="entry name" value="HD-domain/PDEase-like"/>
    <property type="match status" value="1"/>
</dbReference>
<dbReference type="InterPro" id="IPR052194">
    <property type="entry name" value="MESH1"/>
</dbReference>
<dbReference type="Gene3D" id="1.10.3210.10">
    <property type="entry name" value="Hypothetical protein af1432"/>
    <property type="match status" value="1"/>
</dbReference>
<accession>A0A6J6BS98</accession>
<dbReference type="InterPro" id="IPR003607">
    <property type="entry name" value="HD/PDEase_dom"/>
</dbReference>
<feature type="region of interest" description="Disordered" evidence="1">
    <location>
        <begin position="1"/>
        <end position="22"/>
    </location>
</feature>
<organism evidence="2">
    <name type="scientific">freshwater metagenome</name>
    <dbReference type="NCBI Taxonomy" id="449393"/>
    <lineage>
        <taxon>unclassified sequences</taxon>
        <taxon>metagenomes</taxon>
        <taxon>ecological metagenomes</taxon>
    </lineage>
</organism>
<dbReference type="CDD" id="cd00077">
    <property type="entry name" value="HDc"/>
    <property type="match status" value="1"/>
</dbReference>
<dbReference type="EMBL" id="CAEZSF010000095">
    <property type="protein sequence ID" value="CAB4541594.1"/>
    <property type="molecule type" value="Genomic_DNA"/>
</dbReference>
<feature type="compositionally biased region" description="Low complexity" evidence="1">
    <location>
        <begin position="1"/>
        <end position="17"/>
    </location>
</feature>
<dbReference type="PANTHER" id="PTHR46246:SF1">
    <property type="entry name" value="GUANOSINE-3',5'-BIS(DIPHOSPHATE) 3'-PYROPHOSPHOHYDROLASE MESH1"/>
    <property type="match status" value="1"/>
</dbReference>